<evidence type="ECO:0000256" key="2">
    <source>
        <dbReference type="SAM" id="Phobius"/>
    </source>
</evidence>
<accession>A0A949WXR2</accession>
<keyword evidence="5" id="KW-1185">Reference proteome</keyword>
<dbReference type="RefSeq" id="WP_218323288.1">
    <property type="nucleotide sequence ID" value="NZ_JAEEGC010000166.1"/>
</dbReference>
<keyword evidence="2" id="KW-0812">Transmembrane</keyword>
<dbReference type="InterPro" id="IPR051010">
    <property type="entry name" value="BCAA_transport"/>
</dbReference>
<evidence type="ECO:0000259" key="3">
    <source>
        <dbReference type="Pfam" id="PF13458"/>
    </source>
</evidence>
<reference evidence="4" key="1">
    <citation type="submission" date="2020-12" db="EMBL/GenBank/DDBJ databases">
        <title>Clostridium thailandense sp. nov., a novel acetogenic bacterium isolated from peat land soil in Thailand.</title>
        <authorList>
            <person name="Chaikitkaew S."/>
            <person name="Birkeland N.K."/>
        </authorList>
    </citation>
    <scope>NUCLEOTIDE SEQUENCE</scope>
    <source>
        <strain evidence="4">PL3</strain>
    </source>
</reference>
<sequence length="393" mass="43478">MIANKLNVVNNSRIKLTLILILISMLILLFVRTNNKPILIGFSAQLTGRQAELGVQERNGVQLAVEKINGSGGISGRKVELVIRDDFGVPEKAKFADDELIKVGVIAIIGHATSSQTLEGLKVTNPAKVVMIGSTVSTPELSSLDDYFFRVYPSFKDSAQAFARYIYNHNSIKRISVIYDMDNYAYSKNYSKDFEDKFKSLGGSVGDEVSFSSVTQPDFSTLLIRLREGKAEGLLIVASDIDTAFIAQRSRIIGWQVPLFTSSWAPTENLINNGGEAVEGMKFEQAYGWLIKQPKEFNNFQAGYQARFGNKPSFGSALAYDATMVLADALRKTGGKSEGLKQELLKIRDFPGVLGPFSFDKFGDVKRPCYIGDIHNHDFINLDKLILNDSRGE</sequence>
<keyword evidence="1" id="KW-0732">Signal</keyword>
<feature type="transmembrane region" description="Helical" evidence="2">
    <location>
        <begin position="12"/>
        <end position="31"/>
    </location>
</feature>
<evidence type="ECO:0000313" key="4">
    <source>
        <dbReference type="EMBL" id="MBV7276247.1"/>
    </source>
</evidence>
<feature type="domain" description="Leucine-binding protein" evidence="3">
    <location>
        <begin position="37"/>
        <end position="374"/>
    </location>
</feature>
<dbReference type="EMBL" id="JAEEGC010000166">
    <property type="protein sequence ID" value="MBV7276247.1"/>
    <property type="molecule type" value="Genomic_DNA"/>
</dbReference>
<dbReference type="InterPro" id="IPR028081">
    <property type="entry name" value="Leu-bd"/>
</dbReference>
<organism evidence="4 5">
    <name type="scientific">Clostridium thailandense</name>
    <dbReference type="NCBI Taxonomy" id="2794346"/>
    <lineage>
        <taxon>Bacteria</taxon>
        <taxon>Bacillati</taxon>
        <taxon>Bacillota</taxon>
        <taxon>Clostridia</taxon>
        <taxon>Eubacteriales</taxon>
        <taxon>Clostridiaceae</taxon>
        <taxon>Clostridium</taxon>
    </lineage>
</organism>
<keyword evidence="2" id="KW-0472">Membrane</keyword>
<dbReference type="PANTHER" id="PTHR30483:SF6">
    <property type="entry name" value="PERIPLASMIC BINDING PROTEIN OF ABC TRANSPORTER FOR NATURAL AMINO ACIDS"/>
    <property type="match status" value="1"/>
</dbReference>
<dbReference type="CDD" id="cd19983">
    <property type="entry name" value="PBP1_ABC_HAAT-like"/>
    <property type="match status" value="1"/>
</dbReference>
<dbReference type="AlphaFoldDB" id="A0A949WXR2"/>
<dbReference type="PANTHER" id="PTHR30483">
    <property type="entry name" value="LEUCINE-SPECIFIC-BINDING PROTEIN"/>
    <property type="match status" value="1"/>
</dbReference>
<protein>
    <submittedName>
        <fullName evidence="4">ABC transporter substrate-binding protein</fullName>
    </submittedName>
</protein>
<evidence type="ECO:0000256" key="1">
    <source>
        <dbReference type="ARBA" id="ARBA00022729"/>
    </source>
</evidence>
<dbReference type="Proteomes" id="UP000694308">
    <property type="component" value="Unassembled WGS sequence"/>
</dbReference>
<keyword evidence="2" id="KW-1133">Transmembrane helix</keyword>
<name>A0A949WXR2_9CLOT</name>
<proteinExistence type="predicted"/>
<comment type="caution">
    <text evidence="4">The sequence shown here is derived from an EMBL/GenBank/DDBJ whole genome shotgun (WGS) entry which is preliminary data.</text>
</comment>
<evidence type="ECO:0000313" key="5">
    <source>
        <dbReference type="Proteomes" id="UP000694308"/>
    </source>
</evidence>
<gene>
    <name evidence="4" type="ORF">I6U48_25525</name>
</gene>
<dbReference type="Pfam" id="PF13458">
    <property type="entry name" value="Peripla_BP_6"/>
    <property type="match status" value="1"/>
</dbReference>